<feature type="region of interest" description="Disordered" evidence="1">
    <location>
        <begin position="108"/>
        <end position="130"/>
    </location>
</feature>
<evidence type="ECO:0000313" key="4">
    <source>
        <dbReference type="Proteomes" id="UP001432190"/>
    </source>
</evidence>
<evidence type="ECO:0000256" key="1">
    <source>
        <dbReference type="SAM" id="MobiDB-lite"/>
    </source>
</evidence>
<reference evidence="3" key="1">
    <citation type="submission" date="2022-10" db="EMBL/GenBank/DDBJ databases">
        <title>The complete genomes of actinobacterial strains from the NBC collection.</title>
        <authorList>
            <person name="Joergensen T.S."/>
            <person name="Alvarez Arevalo M."/>
            <person name="Sterndorff E.B."/>
            <person name="Faurdal D."/>
            <person name="Vuksanovic O."/>
            <person name="Mourched A.-S."/>
            <person name="Charusanti P."/>
            <person name="Shaw S."/>
            <person name="Blin K."/>
            <person name="Weber T."/>
        </authorList>
    </citation>
    <scope>NUCLEOTIDE SEQUENCE</scope>
    <source>
        <strain evidence="3">NBC_00256</strain>
    </source>
</reference>
<dbReference type="InterPro" id="IPR038721">
    <property type="entry name" value="IS701-like_DDE_dom"/>
</dbReference>
<proteinExistence type="predicted"/>
<protein>
    <submittedName>
        <fullName evidence="3">Transposase</fullName>
    </submittedName>
</protein>
<accession>A0ABZ1SEU3</accession>
<dbReference type="EMBL" id="CP108084">
    <property type="protein sequence ID" value="WUP53048.1"/>
    <property type="molecule type" value="Genomic_DNA"/>
</dbReference>
<evidence type="ECO:0000313" key="3">
    <source>
        <dbReference type="EMBL" id="WUP53048.1"/>
    </source>
</evidence>
<name>A0ABZ1SEU3_9ACTN</name>
<keyword evidence="4" id="KW-1185">Reference proteome</keyword>
<evidence type="ECO:0000259" key="2">
    <source>
        <dbReference type="Pfam" id="PF13546"/>
    </source>
</evidence>
<gene>
    <name evidence="3" type="ORF">OG994_25725</name>
</gene>
<sequence>MSVVGSAEDPAARLAGFRRDFYRCLPRRADALFELTDALLCSGGPVTSLVDLSLAAEHRRGHGALYDALSAGWIDVARLRLPSQGWCCPAPRTGGSCWPLTSATGCARTRSPAQAGCSATPTGAGRAKRR</sequence>
<feature type="domain" description="Transposase IS701-like DDE" evidence="2">
    <location>
        <begin position="20"/>
        <end position="98"/>
    </location>
</feature>
<dbReference type="Proteomes" id="UP001432190">
    <property type="component" value="Chromosome"/>
</dbReference>
<dbReference type="Pfam" id="PF13546">
    <property type="entry name" value="DDE_5"/>
    <property type="match status" value="1"/>
</dbReference>
<organism evidence="3 4">
    <name type="scientific">Micromonospora globbae</name>
    <dbReference type="NCBI Taxonomy" id="1894969"/>
    <lineage>
        <taxon>Bacteria</taxon>
        <taxon>Bacillati</taxon>
        <taxon>Actinomycetota</taxon>
        <taxon>Actinomycetes</taxon>
        <taxon>Micromonosporales</taxon>
        <taxon>Micromonosporaceae</taxon>
        <taxon>Micromonospora</taxon>
    </lineage>
</organism>